<dbReference type="PANTHER" id="PTHR34204:SF2">
    <property type="entry name" value="RNA-BINDING ASCH DOMAIN PROTEIN"/>
    <property type="match status" value="1"/>
</dbReference>
<proteinExistence type="predicted"/>
<dbReference type="PANTHER" id="PTHR34204">
    <property type="entry name" value="RNA-BINDING ASCH DOMAIN PROTEIN"/>
    <property type="match status" value="1"/>
</dbReference>
<name>A0A836C2M2_9CHLO</name>
<feature type="region of interest" description="Disordered" evidence="1">
    <location>
        <begin position="1"/>
        <end position="34"/>
    </location>
</feature>
<keyword evidence="3" id="KW-1185">Reference proteome</keyword>
<feature type="compositionally biased region" description="Low complexity" evidence="1">
    <location>
        <begin position="244"/>
        <end position="260"/>
    </location>
</feature>
<feature type="compositionally biased region" description="Polar residues" evidence="1">
    <location>
        <begin position="1"/>
        <end position="11"/>
    </location>
</feature>
<feature type="region of interest" description="Disordered" evidence="1">
    <location>
        <begin position="244"/>
        <end position="307"/>
    </location>
</feature>
<feature type="compositionally biased region" description="Basic and acidic residues" evidence="1">
    <location>
        <begin position="95"/>
        <end position="106"/>
    </location>
</feature>
<feature type="region of interest" description="Disordered" evidence="1">
    <location>
        <begin position="442"/>
        <end position="501"/>
    </location>
</feature>
<sequence>MSQANNDSCQPDGSGPHVADNAGPGGASDGASELSSYTDALSVLGAAERPELLRVTTELLTLEAPADEAAAAAAEAAMAAAAAAEAAAAAAQARKLAERERKEQQRRQRAAAAKPGPEAGSEVEAGGTTQLPLLLSSKTVTEPAEHGHSGDAPMAPPPLAVGPGGLLNPGYCRTGFLRRPYVLQLAWAAAGWRATGLFPYPAVRDGPGPPMLREGPGWAEALAEAEWLLPTLLSRVEPSASPAAAWDATAHSHASATPATPAQPPATPEAASPGTSCPQPPGPELQVPTSPVSLAPATDTAASDRSSEADPAVLCRLLLRAPLLLVLLGFRRTPGSAEALVGPPSAAQCWGAFEAPHEARGAATRLTVGARALSKHCHRDTRAEWWPQMSGPDPRKNAAARGALAGLLRGAVWLNLHTLPPFDAPTHVLELRTARGYGARWAVQGPTGPMPGSYPGPSSAAAGEAEAEAKAAADQDSAGRAKAAEAPGGMDQARADDSTERGAAAQWRWAVSFRGFLEPSMEGGHEAGWRH</sequence>
<dbReference type="Proteomes" id="UP000612055">
    <property type="component" value="Unassembled WGS sequence"/>
</dbReference>
<dbReference type="EMBL" id="JAEHOE010000011">
    <property type="protein sequence ID" value="KAG2498176.1"/>
    <property type="molecule type" value="Genomic_DNA"/>
</dbReference>
<evidence type="ECO:0000256" key="1">
    <source>
        <dbReference type="SAM" id="MobiDB-lite"/>
    </source>
</evidence>
<comment type="caution">
    <text evidence="2">The sequence shown here is derived from an EMBL/GenBank/DDBJ whole genome shotgun (WGS) entry which is preliminary data.</text>
</comment>
<accession>A0A836C2M2</accession>
<evidence type="ECO:0000313" key="2">
    <source>
        <dbReference type="EMBL" id="KAG2498176.1"/>
    </source>
</evidence>
<feature type="compositionally biased region" description="Basic and acidic residues" evidence="1">
    <location>
        <begin position="467"/>
        <end position="483"/>
    </location>
</feature>
<organism evidence="2 3">
    <name type="scientific">Edaphochlamys debaryana</name>
    <dbReference type="NCBI Taxonomy" id="47281"/>
    <lineage>
        <taxon>Eukaryota</taxon>
        <taxon>Viridiplantae</taxon>
        <taxon>Chlorophyta</taxon>
        <taxon>core chlorophytes</taxon>
        <taxon>Chlorophyceae</taxon>
        <taxon>CS clade</taxon>
        <taxon>Chlamydomonadales</taxon>
        <taxon>Chlamydomonadales incertae sedis</taxon>
        <taxon>Edaphochlamys</taxon>
    </lineage>
</organism>
<protein>
    <submittedName>
        <fullName evidence="2">Uncharacterized protein</fullName>
    </submittedName>
</protein>
<reference evidence="2" key="1">
    <citation type="journal article" date="2020" name="bioRxiv">
        <title>Comparative genomics of Chlamydomonas.</title>
        <authorList>
            <person name="Craig R.J."/>
            <person name="Hasan A.R."/>
            <person name="Ness R.W."/>
            <person name="Keightley P.D."/>
        </authorList>
    </citation>
    <scope>NUCLEOTIDE SEQUENCE</scope>
    <source>
        <strain evidence="2">CCAP 11/70</strain>
    </source>
</reference>
<feature type="region of interest" description="Disordered" evidence="1">
    <location>
        <begin position="94"/>
        <end position="129"/>
    </location>
</feature>
<evidence type="ECO:0000313" key="3">
    <source>
        <dbReference type="Proteomes" id="UP000612055"/>
    </source>
</evidence>
<dbReference type="AlphaFoldDB" id="A0A836C2M2"/>
<dbReference type="OrthoDB" id="112749at2759"/>
<gene>
    <name evidence="2" type="ORF">HYH03_003931</name>
</gene>